<dbReference type="AlphaFoldDB" id="A0A6I5ZMV2"/>
<dbReference type="EC" id="3.-.-.-" evidence="3"/>
<keyword evidence="4" id="KW-1185">Reference proteome</keyword>
<dbReference type="InterPro" id="IPR006680">
    <property type="entry name" value="Amidohydro-rel"/>
</dbReference>
<evidence type="ECO:0000256" key="1">
    <source>
        <dbReference type="ARBA" id="ARBA00022801"/>
    </source>
</evidence>
<dbReference type="InterPro" id="IPR050287">
    <property type="entry name" value="MTA/SAH_deaminase"/>
</dbReference>
<evidence type="ECO:0000313" key="4">
    <source>
        <dbReference type="Proteomes" id="UP000425916"/>
    </source>
</evidence>
<sequence length="440" mass="47323">MPVPGPVTILGGFLITSSRAEVHPSWGVRVAGGKIAAIGPNEELLAAPDRGEVIDARDAIISPGFINGHMHMYGILSHGISVKNAPAGFYSFLEDFWWPQVENRLDHNLVATTTAWACVEMIASGITTFCDILEAPAAIPGALEVEAGIVRRAGLRAILSFEACERISQENGELGLKENAGFIRACQGDPLVKGLMSVHTTFTCSPEFLIRASELARELGSDLHMHLSESPYEPQYCRQTYGKRPVEVYRDLNILGAHILASQGVDLAAGEIELLAASGARLVHMPLSNCEVGGGIAPVPQLLAAGVPLGLGTDGYINNFFEVMRGAFLIHKANMKSPQVMPARTVFGLATDMGARALGEPELGRLEPDCPADLITIKADTPTPINAENIFDQIILFRNPGDVVDVMVNGKFLQREGRLLTLEAAKVKAETRDAALAFWR</sequence>
<dbReference type="InterPro" id="IPR011059">
    <property type="entry name" value="Metal-dep_hydrolase_composite"/>
</dbReference>
<dbReference type="PANTHER" id="PTHR43794">
    <property type="entry name" value="AMINOHYDROLASE SSNA-RELATED"/>
    <property type="match status" value="1"/>
</dbReference>
<dbReference type="EMBL" id="CP046244">
    <property type="protein sequence ID" value="QGP91212.1"/>
    <property type="molecule type" value="Genomic_DNA"/>
</dbReference>
<feature type="domain" description="Amidohydrolase-related" evidence="2">
    <location>
        <begin position="60"/>
        <end position="412"/>
    </location>
</feature>
<dbReference type="SUPFAM" id="SSF51338">
    <property type="entry name" value="Composite domain of metallo-dependent hydrolases"/>
    <property type="match status" value="1"/>
</dbReference>
<keyword evidence="1 3" id="KW-0378">Hydrolase</keyword>
<organism evidence="3 4">
    <name type="scientific">Neomoorella glycerini</name>
    <dbReference type="NCBI Taxonomy" id="55779"/>
    <lineage>
        <taxon>Bacteria</taxon>
        <taxon>Bacillati</taxon>
        <taxon>Bacillota</taxon>
        <taxon>Clostridia</taxon>
        <taxon>Neomoorellales</taxon>
        <taxon>Neomoorellaceae</taxon>
        <taxon>Neomoorella</taxon>
    </lineage>
</organism>
<protein>
    <submittedName>
        <fullName evidence="3">Aminohydrolase SsnA</fullName>
        <ecNumber evidence="3">3.-.-.-</ecNumber>
    </submittedName>
</protein>
<name>A0A6I5ZMV2_9FIRM</name>
<evidence type="ECO:0000313" key="3">
    <source>
        <dbReference type="EMBL" id="QGP91212.1"/>
    </source>
</evidence>
<proteinExistence type="predicted"/>
<dbReference type="Gene3D" id="2.30.40.10">
    <property type="entry name" value="Urease, subunit C, domain 1"/>
    <property type="match status" value="1"/>
</dbReference>
<dbReference type="SUPFAM" id="SSF51556">
    <property type="entry name" value="Metallo-dependent hydrolases"/>
    <property type="match status" value="1"/>
</dbReference>
<dbReference type="Pfam" id="PF01979">
    <property type="entry name" value="Amidohydro_1"/>
    <property type="match status" value="1"/>
</dbReference>
<evidence type="ECO:0000259" key="2">
    <source>
        <dbReference type="Pfam" id="PF01979"/>
    </source>
</evidence>
<dbReference type="Gene3D" id="3.20.20.140">
    <property type="entry name" value="Metal-dependent hydrolases"/>
    <property type="match status" value="1"/>
</dbReference>
<dbReference type="PANTHER" id="PTHR43794:SF11">
    <property type="entry name" value="AMIDOHYDROLASE-RELATED DOMAIN-CONTAINING PROTEIN"/>
    <property type="match status" value="1"/>
</dbReference>
<reference evidence="3 4" key="1">
    <citation type="submission" date="2019-11" db="EMBL/GenBank/DDBJ databases">
        <title>Genome sequence of Moorella glycerini DSM11254.</title>
        <authorList>
            <person name="Poehlein A."/>
            <person name="Boeer T."/>
            <person name="Daniel R."/>
        </authorList>
    </citation>
    <scope>NUCLEOTIDE SEQUENCE [LARGE SCALE GENOMIC DNA]</scope>
    <source>
        <strain evidence="3 4">DSM 11254</strain>
    </source>
</reference>
<dbReference type="InterPro" id="IPR032466">
    <property type="entry name" value="Metal_Hydrolase"/>
</dbReference>
<dbReference type="GO" id="GO:0016810">
    <property type="term" value="F:hydrolase activity, acting on carbon-nitrogen (but not peptide) bonds"/>
    <property type="evidence" value="ECO:0007669"/>
    <property type="project" value="InterPro"/>
</dbReference>
<accession>A0A6I5ZMV2</accession>
<dbReference type="Proteomes" id="UP000425916">
    <property type="component" value="Chromosome"/>
</dbReference>
<gene>
    <name evidence="3" type="primary">ssnA_2</name>
    <name evidence="3" type="ORF">MGLY_05390</name>
</gene>